<name>A0ABT2Z4X8_9RHOB</name>
<dbReference type="RefSeq" id="WP_263722612.1">
    <property type="nucleotide sequence ID" value="NZ_JAOWLA010000015.1"/>
</dbReference>
<keyword evidence="2" id="KW-0969">Cilium</keyword>
<accession>A0ABT2Z4X8</accession>
<protein>
    <submittedName>
        <fullName evidence="2">Flagellar basal body-associated FliL family protein</fullName>
    </submittedName>
</protein>
<gene>
    <name evidence="2" type="ORF">OE647_15255</name>
</gene>
<dbReference type="Proteomes" id="UP001652503">
    <property type="component" value="Unassembled WGS sequence"/>
</dbReference>
<reference evidence="2 3" key="1">
    <citation type="submission" date="2022-10" db="EMBL/GenBank/DDBJ databases">
        <title>Defluviimonas sp. nov., isolated from ocean surface water.</title>
        <authorList>
            <person name="He W."/>
            <person name="Wang L."/>
            <person name="Zhang D.-F."/>
        </authorList>
    </citation>
    <scope>NUCLEOTIDE SEQUENCE [LARGE SCALE GENOMIC DNA]</scope>
    <source>
        <strain evidence="2 3">WL0075</strain>
    </source>
</reference>
<keyword evidence="2" id="KW-0966">Cell projection</keyword>
<keyword evidence="2" id="KW-0282">Flagellum</keyword>
<proteinExistence type="predicted"/>
<comment type="caution">
    <text evidence="2">The sequence shown here is derived from an EMBL/GenBank/DDBJ whole genome shotgun (WGS) entry which is preliminary data.</text>
</comment>
<feature type="region of interest" description="Disordered" evidence="1">
    <location>
        <begin position="29"/>
        <end position="50"/>
    </location>
</feature>
<organism evidence="2 3">
    <name type="scientific">Albidovulum sediminicola</name>
    <dbReference type="NCBI Taxonomy" id="2984331"/>
    <lineage>
        <taxon>Bacteria</taxon>
        <taxon>Pseudomonadati</taxon>
        <taxon>Pseudomonadota</taxon>
        <taxon>Alphaproteobacteria</taxon>
        <taxon>Rhodobacterales</taxon>
        <taxon>Paracoccaceae</taxon>
        <taxon>Albidovulum</taxon>
    </lineage>
</organism>
<evidence type="ECO:0000313" key="2">
    <source>
        <dbReference type="EMBL" id="MCV2866080.1"/>
    </source>
</evidence>
<evidence type="ECO:0000313" key="3">
    <source>
        <dbReference type="Proteomes" id="UP001652503"/>
    </source>
</evidence>
<sequence>MGKLLPLLLVLLGLGGGVGAGWALRPAPGAEADEASCGPPPEAEAHAAAPDAPSEVEYVKLNNQFVVPVMEGGDIRSLVILSLSIEAEAGQAQAIYAREPKLRDTFLRVLFDHANTGGFDGSFTESGMLEHLRRALKDAARDIIGAPAQDVLILDIIRQKA</sequence>
<evidence type="ECO:0000256" key="1">
    <source>
        <dbReference type="SAM" id="MobiDB-lite"/>
    </source>
</evidence>
<dbReference type="EMBL" id="JAOWLA010000015">
    <property type="protein sequence ID" value="MCV2866080.1"/>
    <property type="molecule type" value="Genomic_DNA"/>
</dbReference>
<keyword evidence="3" id="KW-1185">Reference proteome</keyword>